<dbReference type="GO" id="GO:0008270">
    <property type="term" value="F:zinc ion binding"/>
    <property type="evidence" value="ECO:0007669"/>
    <property type="project" value="UniProtKB-KW"/>
</dbReference>
<evidence type="ECO:0000256" key="6">
    <source>
        <dbReference type="PROSITE-ProRule" id="PRU00175"/>
    </source>
</evidence>
<accession>A0AAW0QIA8</accession>
<keyword evidence="4" id="KW-0833">Ubl conjugation pathway</keyword>
<evidence type="ECO:0000256" key="3">
    <source>
        <dbReference type="ARBA" id="ARBA00022771"/>
    </source>
</evidence>
<dbReference type="GO" id="GO:0051603">
    <property type="term" value="P:proteolysis involved in protein catabolic process"/>
    <property type="evidence" value="ECO:0007669"/>
    <property type="project" value="UniProtKB-ARBA"/>
</dbReference>
<keyword evidence="5" id="KW-0862">Zinc</keyword>
<feature type="domain" description="RING-type" evidence="7">
    <location>
        <begin position="81"/>
        <end position="133"/>
    </location>
</feature>
<organism evidence="8 9">
    <name type="scientific">Apiospora kogelbergensis</name>
    <dbReference type="NCBI Taxonomy" id="1337665"/>
    <lineage>
        <taxon>Eukaryota</taxon>
        <taxon>Fungi</taxon>
        <taxon>Dikarya</taxon>
        <taxon>Ascomycota</taxon>
        <taxon>Pezizomycotina</taxon>
        <taxon>Sordariomycetes</taxon>
        <taxon>Xylariomycetidae</taxon>
        <taxon>Amphisphaeriales</taxon>
        <taxon>Apiosporaceae</taxon>
        <taxon>Apiospora</taxon>
    </lineage>
</organism>
<evidence type="ECO:0000256" key="4">
    <source>
        <dbReference type="ARBA" id="ARBA00022786"/>
    </source>
</evidence>
<name>A0AAW0QIA8_9PEZI</name>
<dbReference type="InterPro" id="IPR001841">
    <property type="entry name" value="Znf_RING"/>
</dbReference>
<protein>
    <recommendedName>
        <fullName evidence="7">RING-type domain-containing protein</fullName>
    </recommendedName>
</protein>
<dbReference type="InterPro" id="IPR013083">
    <property type="entry name" value="Znf_RING/FYVE/PHD"/>
</dbReference>
<dbReference type="Proteomes" id="UP001392437">
    <property type="component" value="Unassembled WGS sequence"/>
</dbReference>
<evidence type="ECO:0000313" key="9">
    <source>
        <dbReference type="Proteomes" id="UP001392437"/>
    </source>
</evidence>
<keyword evidence="2" id="KW-0479">Metal-binding</keyword>
<evidence type="ECO:0000313" key="8">
    <source>
        <dbReference type="EMBL" id="KAK8105737.1"/>
    </source>
</evidence>
<dbReference type="EMBL" id="JAQQWP010000008">
    <property type="protein sequence ID" value="KAK8105737.1"/>
    <property type="molecule type" value="Genomic_DNA"/>
</dbReference>
<comment type="pathway">
    <text evidence="1">Protein modification; protein ubiquitination.</text>
</comment>
<reference evidence="8 9" key="1">
    <citation type="submission" date="2023-01" db="EMBL/GenBank/DDBJ databases">
        <title>Analysis of 21 Apiospora genomes using comparative genomics revels a genus with tremendous synthesis potential of carbohydrate active enzymes and secondary metabolites.</title>
        <authorList>
            <person name="Sorensen T."/>
        </authorList>
    </citation>
    <scope>NUCLEOTIDE SEQUENCE [LARGE SCALE GENOMIC DNA]</scope>
    <source>
        <strain evidence="8 9">CBS 117206</strain>
    </source>
</reference>
<dbReference type="SUPFAM" id="SSF57850">
    <property type="entry name" value="RING/U-box"/>
    <property type="match status" value="1"/>
</dbReference>
<dbReference type="Pfam" id="PF12678">
    <property type="entry name" value="zf-rbx1"/>
    <property type="match status" value="1"/>
</dbReference>
<keyword evidence="3 6" id="KW-0863">Zinc-finger</keyword>
<dbReference type="AlphaFoldDB" id="A0AAW0QIA8"/>
<proteinExistence type="predicted"/>
<gene>
    <name evidence="8" type="ORF">PG999_009096</name>
</gene>
<evidence type="ECO:0000256" key="2">
    <source>
        <dbReference type="ARBA" id="ARBA00022723"/>
    </source>
</evidence>
<comment type="caution">
    <text evidence="8">The sequence shown here is derived from an EMBL/GenBank/DDBJ whole genome shotgun (WGS) entry which is preliminary data.</text>
</comment>
<evidence type="ECO:0000259" key="7">
    <source>
        <dbReference type="PROSITE" id="PS50089"/>
    </source>
</evidence>
<keyword evidence="9" id="KW-1185">Reference proteome</keyword>
<sequence>MHSALPQVTIGSTGPLQGAMKSIPIISETEISDSENSFDTLGIRTAVNISPDNCFVRCPKITFLVGSDGGTNRPGAHAMECQICRVSTLHLRPASSPKIKSDTRPAMLPCGHVFGHRCLAKWLRSHDACPCCRLRLRHRDCGHRVEPRVVDSSSIFRLPRTLPDGGVIGDLCHKCREQRHEETEAARFLRLRNAYVQARDVWRASGDVRDHRAMEVARADFEELGFVSSVARLKLDHTEW</sequence>
<dbReference type="PROSITE" id="PS50089">
    <property type="entry name" value="ZF_RING_2"/>
    <property type="match status" value="1"/>
</dbReference>
<dbReference type="Gene3D" id="3.30.40.10">
    <property type="entry name" value="Zinc/RING finger domain, C3HC4 (zinc finger)"/>
    <property type="match status" value="1"/>
</dbReference>
<dbReference type="InterPro" id="IPR024766">
    <property type="entry name" value="Znf_RING_H2"/>
</dbReference>
<evidence type="ECO:0000256" key="5">
    <source>
        <dbReference type="ARBA" id="ARBA00022833"/>
    </source>
</evidence>
<evidence type="ECO:0000256" key="1">
    <source>
        <dbReference type="ARBA" id="ARBA00004906"/>
    </source>
</evidence>